<dbReference type="SUPFAM" id="SSF46785">
    <property type="entry name" value="Winged helix' DNA-binding domain"/>
    <property type="match status" value="1"/>
</dbReference>
<dbReference type="PRINTS" id="PR00033">
    <property type="entry name" value="HTHASNC"/>
</dbReference>
<dbReference type="CDD" id="cd00090">
    <property type="entry name" value="HTH_ARSR"/>
    <property type="match status" value="1"/>
</dbReference>
<evidence type="ECO:0000256" key="1">
    <source>
        <dbReference type="ARBA" id="ARBA00023015"/>
    </source>
</evidence>
<dbReference type="InterPro" id="IPR036390">
    <property type="entry name" value="WH_DNA-bd_sf"/>
</dbReference>
<dbReference type="GO" id="GO:0043565">
    <property type="term" value="F:sequence-specific DNA binding"/>
    <property type="evidence" value="ECO:0007669"/>
    <property type="project" value="InterPro"/>
</dbReference>
<dbReference type="InterPro" id="IPR000485">
    <property type="entry name" value="AsnC-type_HTH_dom"/>
</dbReference>
<dbReference type="GO" id="GO:0005829">
    <property type="term" value="C:cytosol"/>
    <property type="evidence" value="ECO:0007669"/>
    <property type="project" value="TreeGrafter"/>
</dbReference>
<dbReference type="InterPro" id="IPR011991">
    <property type="entry name" value="ArsR-like_HTH"/>
</dbReference>
<dbReference type="SMART" id="SM00344">
    <property type="entry name" value="HTH_ASNC"/>
    <property type="match status" value="1"/>
</dbReference>
<dbReference type="PANTHER" id="PTHR30154">
    <property type="entry name" value="LEUCINE-RESPONSIVE REGULATORY PROTEIN"/>
    <property type="match status" value="1"/>
</dbReference>
<evidence type="ECO:0000259" key="4">
    <source>
        <dbReference type="PROSITE" id="PS50956"/>
    </source>
</evidence>
<keyword evidence="2 5" id="KW-0238">DNA-binding</keyword>
<name>A0A1H9FRE1_9EURY</name>
<evidence type="ECO:0000256" key="3">
    <source>
        <dbReference type="ARBA" id="ARBA00023163"/>
    </source>
</evidence>
<evidence type="ECO:0000256" key="2">
    <source>
        <dbReference type="ARBA" id="ARBA00023125"/>
    </source>
</evidence>
<dbReference type="InterPro" id="IPR036388">
    <property type="entry name" value="WH-like_DNA-bd_sf"/>
</dbReference>
<dbReference type="OrthoDB" id="57033at2157"/>
<proteinExistence type="predicted"/>
<dbReference type="PROSITE" id="PS50956">
    <property type="entry name" value="HTH_ASNC_2"/>
    <property type="match status" value="1"/>
</dbReference>
<dbReference type="Proteomes" id="UP000199114">
    <property type="component" value="Unassembled WGS sequence"/>
</dbReference>
<dbReference type="InterPro" id="IPR019888">
    <property type="entry name" value="Tscrpt_reg_AsnC-like"/>
</dbReference>
<accession>A0A1H9FRE1</accession>
<feature type="domain" description="HTH asnC-type" evidence="4">
    <location>
        <begin position="6"/>
        <end position="68"/>
    </location>
</feature>
<dbReference type="Gene3D" id="1.10.10.10">
    <property type="entry name" value="Winged helix-like DNA-binding domain superfamily/Winged helix DNA-binding domain"/>
    <property type="match status" value="1"/>
</dbReference>
<keyword evidence="3" id="KW-0804">Transcription</keyword>
<evidence type="ECO:0000313" key="5">
    <source>
        <dbReference type="EMBL" id="SEQ40446.1"/>
    </source>
</evidence>
<dbReference type="GO" id="GO:0043200">
    <property type="term" value="P:response to amino acid"/>
    <property type="evidence" value="ECO:0007669"/>
    <property type="project" value="TreeGrafter"/>
</dbReference>
<organism evidence="5 6">
    <name type="scientific">Natrinema salaciae</name>
    <dbReference type="NCBI Taxonomy" id="1186196"/>
    <lineage>
        <taxon>Archaea</taxon>
        <taxon>Methanobacteriati</taxon>
        <taxon>Methanobacteriota</taxon>
        <taxon>Stenosarchaea group</taxon>
        <taxon>Halobacteria</taxon>
        <taxon>Halobacteriales</taxon>
        <taxon>Natrialbaceae</taxon>
        <taxon>Natrinema</taxon>
    </lineage>
</organism>
<evidence type="ECO:0000313" key="6">
    <source>
        <dbReference type="Proteomes" id="UP000199114"/>
    </source>
</evidence>
<sequence length="158" mass="17665">MTDTSLDEVDRAILRALQEDARHHTNAEISERVDVSATTVGKRIAALEEQGVIQGYRTEIDYEVAGYPLLVLFICTAPIADRERLLRETFDFDGVVNVRELMTGVNNVHILVAGTATDEITRIAHQIDELGFNVNDEILLRNEYNEPSAHFEPGVADE</sequence>
<dbReference type="Pfam" id="PF13412">
    <property type="entry name" value="HTH_24"/>
    <property type="match status" value="1"/>
</dbReference>
<keyword evidence="1" id="KW-0805">Transcription regulation</keyword>
<dbReference type="RefSeq" id="WP_090616196.1">
    <property type="nucleotide sequence ID" value="NZ_FOFD01000002.1"/>
</dbReference>
<keyword evidence="6" id="KW-1185">Reference proteome</keyword>
<dbReference type="STRING" id="1186196.SAMN04489841_1655"/>
<dbReference type="PANTHER" id="PTHR30154:SF34">
    <property type="entry name" value="TRANSCRIPTIONAL REGULATOR AZLB"/>
    <property type="match status" value="1"/>
</dbReference>
<gene>
    <name evidence="5" type="ORF">SAMN04489841_1655</name>
</gene>
<dbReference type="EMBL" id="FOFD01000002">
    <property type="protein sequence ID" value="SEQ40446.1"/>
    <property type="molecule type" value="Genomic_DNA"/>
</dbReference>
<protein>
    <submittedName>
        <fullName evidence="5">DNA-binding transcriptional regulator, Lrp family</fullName>
    </submittedName>
</protein>
<dbReference type="AlphaFoldDB" id="A0A1H9FRE1"/>
<reference evidence="6" key="1">
    <citation type="submission" date="2016-10" db="EMBL/GenBank/DDBJ databases">
        <authorList>
            <person name="Varghese N."/>
            <person name="Submissions S."/>
        </authorList>
    </citation>
    <scope>NUCLEOTIDE SEQUENCE [LARGE SCALE GENOMIC DNA]</scope>
    <source>
        <strain evidence="6">DSM 25055</strain>
    </source>
</reference>